<dbReference type="RefSeq" id="WP_378110048.1">
    <property type="nucleotide sequence ID" value="NZ_JBHSNC010000006.1"/>
</dbReference>
<keyword evidence="5" id="KW-1185">Reference proteome</keyword>
<name>A0ABW0QTB6_9BACL</name>
<sequence>MRLNGKVLASACLTLLIGATLFGNGLAEAGPRPSSPDTAGEVVLEPEAQKVADETAKPPYLYDLGPQKARKQLDKTQARPVKMLPADIQNATIKGGPTGKVSVTIVRPKQAKGNLPVVLYSHGGGWVTGNFGTHERLVRELAVRSNSVVIFVNYSLSPEAKYPTAIKEIYAALQWVAGHGSKYGMDPTKIIVAGDSVGGNMSTAVAILAKQLGGPTISKQLMFYPVTDASFDTPSYKQFAEGYYLRRDVMQWFWDQYTTDPTQRAQITASPLRATTEQLQGLPPAMIITGQADVLRDEGEAYANKLRKAGVRVAQARMQGTIHDFVMLNSLADTAATRSAMALAVAFLRCEV</sequence>
<feature type="domain" description="Alpha/beta hydrolase fold-3" evidence="3">
    <location>
        <begin position="118"/>
        <end position="326"/>
    </location>
</feature>
<dbReference type="InterPro" id="IPR050300">
    <property type="entry name" value="GDXG_lipolytic_enzyme"/>
</dbReference>
<dbReference type="PANTHER" id="PTHR48081:SF8">
    <property type="entry name" value="ALPHA_BETA HYDROLASE FOLD-3 DOMAIN-CONTAINING PROTEIN-RELATED"/>
    <property type="match status" value="1"/>
</dbReference>
<protein>
    <submittedName>
        <fullName evidence="4">Alpha/beta hydrolase</fullName>
    </submittedName>
</protein>
<evidence type="ECO:0000256" key="2">
    <source>
        <dbReference type="SAM" id="SignalP"/>
    </source>
</evidence>
<dbReference type="EMBL" id="JBHSNC010000006">
    <property type="protein sequence ID" value="MFC5528226.1"/>
    <property type="molecule type" value="Genomic_DNA"/>
</dbReference>
<comment type="caution">
    <text evidence="4">The sequence shown here is derived from an EMBL/GenBank/DDBJ whole genome shotgun (WGS) entry which is preliminary data.</text>
</comment>
<evidence type="ECO:0000313" key="4">
    <source>
        <dbReference type="EMBL" id="MFC5528226.1"/>
    </source>
</evidence>
<dbReference type="Proteomes" id="UP001596108">
    <property type="component" value="Unassembled WGS sequence"/>
</dbReference>
<dbReference type="InterPro" id="IPR029058">
    <property type="entry name" value="AB_hydrolase_fold"/>
</dbReference>
<dbReference type="GO" id="GO:0016787">
    <property type="term" value="F:hydrolase activity"/>
    <property type="evidence" value="ECO:0007669"/>
    <property type="project" value="UniProtKB-KW"/>
</dbReference>
<dbReference type="Pfam" id="PF07859">
    <property type="entry name" value="Abhydrolase_3"/>
    <property type="match status" value="1"/>
</dbReference>
<organism evidence="4 5">
    <name type="scientific">Cohnella yongneupensis</name>
    <dbReference type="NCBI Taxonomy" id="425006"/>
    <lineage>
        <taxon>Bacteria</taxon>
        <taxon>Bacillati</taxon>
        <taxon>Bacillota</taxon>
        <taxon>Bacilli</taxon>
        <taxon>Bacillales</taxon>
        <taxon>Paenibacillaceae</taxon>
        <taxon>Cohnella</taxon>
    </lineage>
</organism>
<reference evidence="5" key="1">
    <citation type="journal article" date="2019" name="Int. J. Syst. Evol. Microbiol.">
        <title>The Global Catalogue of Microorganisms (GCM) 10K type strain sequencing project: providing services to taxonomists for standard genome sequencing and annotation.</title>
        <authorList>
            <consortium name="The Broad Institute Genomics Platform"/>
            <consortium name="The Broad Institute Genome Sequencing Center for Infectious Disease"/>
            <person name="Wu L."/>
            <person name="Ma J."/>
        </authorList>
    </citation>
    <scope>NUCLEOTIDE SEQUENCE [LARGE SCALE GENOMIC DNA]</scope>
    <source>
        <strain evidence="5">CGMCC 1.18578</strain>
    </source>
</reference>
<accession>A0ABW0QTB6</accession>
<keyword evidence="1 4" id="KW-0378">Hydrolase</keyword>
<gene>
    <name evidence="4" type="ORF">ACFPQ4_01990</name>
</gene>
<dbReference type="SUPFAM" id="SSF53474">
    <property type="entry name" value="alpha/beta-Hydrolases"/>
    <property type="match status" value="1"/>
</dbReference>
<dbReference type="PANTHER" id="PTHR48081">
    <property type="entry name" value="AB HYDROLASE SUPERFAMILY PROTEIN C4A8.06C"/>
    <property type="match status" value="1"/>
</dbReference>
<keyword evidence="2" id="KW-0732">Signal</keyword>
<feature type="signal peptide" evidence="2">
    <location>
        <begin position="1"/>
        <end position="29"/>
    </location>
</feature>
<dbReference type="Gene3D" id="3.40.50.1820">
    <property type="entry name" value="alpha/beta hydrolase"/>
    <property type="match status" value="1"/>
</dbReference>
<evidence type="ECO:0000259" key="3">
    <source>
        <dbReference type="Pfam" id="PF07859"/>
    </source>
</evidence>
<feature type="chain" id="PRO_5046989755" evidence="2">
    <location>
        <begin position="30"/>
        <end position="352"/>
    </location>
</feature>
<proteinExistence type="predicted"/>
<evidence type="ECO:0000256" key="1">
    <source>
        <dbReference type="ARBA" id="ARBA00022801"/>
    </source>
</evidence>
<dbReference type="InterPro" id="IPR013094">
    <property type="entry name" value="AB_hydrolase_3"/>
</dbReference>
<evidence type="ECO:0000313" key="5">
    <source>
        <dbReference type="Proteomes" id="UP001596108"/>
    </source>
</evidence>